<sequence length="63" mass="7179">MHNNPKKSWFFHVEKSENDEFSLRCKGISNLKILIVVALLAVSLFVSQFPQLRKFFALLLGGA</sequence>
<dbReference type="Proteomes" id="UP000501366">
    <property type="component" value="Chromosome"/>
</dbReference>
<evidence type="ECO:0000256" key="1">
    <source>
        <dbReference type="SAM" id="Phobius"/>
    </source>
</evidence>
<dbReference type="RefSeq" id="WP_165888958.1">
    <property type="nucleotide sequence ID" value="NZ_CP015030.1"/>
</dbReference>
<reference evidence="2 3" key="1">
    <citation type="submission" date="2016-03" db="EMBL/GenBank/DDBJ databases">
        <authorList>
            <person name="Bojesen A.M."/>
            <person name="Planet P."/>
            <person name="Hansen M.J."/>
        </authorList>
    </citation>
    <scope>NUCLEOTIDE SEQUENCE [LARGE SCALE GENOMIC DNA]</scope>
    <source>
        <strain evidence="2 3">B 234/94</strain>
    </source>
</reference>
<keyword evidence="1" id="KW-1133">Transmembrane helix</keyword>
<evidence type="ECO:0000313" key="3">
    <source>
        <dbReference type="Proteomes" id="UP000501366"/>
    </source>
</evidence>
<dbReference type="EMBL" id="CP015030">
    <property type="protein sequence ID" value="QIM66752.1"/>
    <property type="molecule type" value="Genomic_DNA"/>
</dbReference>
<organism evidence="2 3">
    <name type="scientific">Mannheimia granulomatis</name>
    <dbReference type="NCBI Taxonomy" id="85402"/>
    <lineage>
        <taxon>Bacteria</taxon>
        <taxon>Pseudomonadati</taxon>
        <taxon>Pseudomonadota</taxon>
        <taxon>Gammaproteobacteria</taxon>
        <taxon>Pasteurellales</taxon>
        <taxon>Pasteurellaceae</taxon>
        <taxon>Mannheimia</taxon>
    </lineage>
</organism>
<gene>
    <name evidence="2" type="ORF">A4G16_04895</name>
</gene>
<accession>A0A6G8JHS1</accession>
<keyword evidence="1" id="KW-0812">Transmembrane</keyword>
<proteinExistence type="predicted"/>
<feature type="transmembrane region" description="Helical" evidence="1">
    <location>
        <begin position="31"/>
        <end position="49"/>
    </location>
</feature>
<dbReference type="AlphaFoldDB" id="A0A6G8JHS1"/>
<name>A0A6G8JHS1_9PAST</name>
<keyword evidence="1" id="KW-0472">Membrane</keyword>
<evidence type="ECO:0000313" key="2">
    <source>
        <dbReference type="EMBL" id="QIM66752.1"/>
    </source>
</evidence>
<dbReference type="KEGG" id="mgra:A4G16_04895"/>
<protein>
    <submittedName>
        <fullName evidence="2">Uncharacterized protein</fullName>
    </submittedName>
</protein>